<name>C1AS49_RHOOB</name>
<reference evidence="1 2" key="1">
    <citation type="submission" date="2009-03" db="EMBL/GenBank/DDBJ databases">
        <title>Comparison of the complete genome sequences of Rhodococcus erythropolis PR4 and Rhodococcus opacus B4.</title>
        <authorList>
            <person name="Takarada H."/>
            <person name="Sekine M."/>
            <person name="Hosoyama A."/>
            <person name="Yamada R."/>
            <person name="Fujisawa T."/>
            <person name="Omata S."/>
            <person name="Shimizu A."/>
            <person name="Tsukatani N."/>
            <person name="Tanikawa S."/>
            <person name="Fujita N."/>
            <person name="Harayama S."/>
        </authorList>
    </citation>
    <scope>NUCLEOTIDE SEQUENCE [LARGE SCALE GENOMIC DNA]</scope>
    <source>
        <strain evidence="1 2">B4</strain>
    </source>
</reference>
<proteinExistence type="predicted"/>
<dbReference type="HOGENOM" id="CLU_2755224_0_0_11"/>
<accession>C1AS49</accession>
<dbReference type="EMBL" id="AP011115">
    <property type="protein sequence ID" value="BAH48298.1"/>
    <property type="molecule type" value="Genomic_DNA"/>
</dbReference>
<dbReference type="PATRIC" id="fig|632772.20.peg.60"/>
<evidence type="ECO:0000313" key="1">
    <source>
        <dbReference type="EMBL" id="BAH48298.1"/>
    </source>
</evidence>
<dbReference type="STRING" id="632772.ROP_00510"/>
<dbReference type="Proteomes" id="UP000002212">
    <property type="component" value="Chromosome"/>
</dbReference>
<sequence length="70" mass="7529">MYRSRTPAAAIHRSFAHGGSMSTRQIKAHLEVMFAPETDHGTPPENAGSVFAHQLSEAEENTALPLADIA</sequence>
<dbReference type="KEGG" id="rop:ROP_00510"/>
<dbReference type="AlphaFoldDB" id="C1AS49"/>
<protein>
    <submittedName>
        <fullName evidence="1">Uncharacterized protein</fullName>
    </submittedName>
</protein>
<gene>
    <name evidence="1" type="ordered locus">ROP_00510</name>
</gene>
<organism evidence="1 2">
    <name type="scientific">Rhodococcus opacus (strain B4)</name>
    <dbReference type="NCBI Taxonomy" id="632772"/>
    <lineage>
        <taxon>Bacteria</taxon>
        <taxon>Bacillati</taxon>
        <taxon>Actinomycetota</taxon>
        <taxon>Actinomycetes</taxon>
        <taxon>Mycobacteriales</taxon>
        <taxon>Nocardiaceae</taxon>
        <taxon>Rhodococcus</taxon>
    </lineage>
</organism>
<evidence type="ECO:0000313" key="2">
    <source>
        <dbReference type="Proteomes" id="UP000002212"/>
    </source>
</evidence>
<dbReference type="OrthoDB" id="4466366at2"/>